<comment type="caution">
    <text evidence="10">The sequence shown here is derived from an EMBL/GenBank/DDBJ whole genome shotgun (WGS) entry which is preliminary data.</text>
</comment>
<evidence type="ECO:0000256" key="7">
    <source>
        <dbReference type="SAM" id="Phobius"/>
    </source>
</evidence>
<dbReference type="InterPro" id="IPR039421">
    <property type="entry name" value="Type_1_exporter"/>
</dbReference>
<feature type="transmembrane region" description="Helical" evidence="7">
    <location>
        <begin position="150"/>
        <end position="183"/>
    </location>
</feature>
<name>A0A149U091_9PROT</name>
<evidence type="ECO:0008006" key="12">
    <source>
        <dbReference type="Google" id="ProtNLM"/>
    </source>
</evidence>
<dbReference type="InterPro" id="IPR003593">
    <property type="entry name" value="AAA+_ATPase"/>
</dbReference>
<evidence type="ECO:0000256" key="4">
    <source>
        <dbReference type="ARBA" id="ARBA00022840"/>
    </source>
</evidence>
<reference evidence="10 11" key="1">
    <citation type="submission" date="2015-06" db="EMBL/GenBank/DDBJ databases">
        <title>Improved classification and identification of acetic acid bacteria using matrix-assisted laser desorption/ionization time-of-flight mass spectrometry; Gluconobacter nephelii and Gluconobacter uchimurae are later heterotypic synonyms of Gluconobacter japonicus and Gluconobacter oxydans, respectively.</title>
        <authorList>
            <person name="Li L."/>
            <person name="Cleenwerck I."/>
            <person name="De Vuyst L."/>
            <person name="Vandamme P."/>
        </authorList>
    </citation>
    <scope>NUCLEOTIDE SEQUENCE [LARGE SCALE GENOMIC DNA]</scope>
    <source>
        <strain evidence="10 11">LMG 23690</strain>
    </source>
</reference>
<evidence type="ECO:0000259" key="9">
    <source>
        <dbReference type="PROSITE" id="PS50929"/>
    </source>
</evidence>
<gene>
    <name evidence="10" type="ORF">AD948_10570</name>
</gene>
<evidence type="ECO:0000313" key="10">
    <source>
        <dbReference type="EMBL" id="KXV58767.1"/>
    </source>
</evidence>
<evidence type="ECO:0000256" key="3">
    <source>
        <dbReference type="ARBA" id="ARBA00022741"/>
    </source>
</evidence>
<keyword evidence="5 7" id="KW-1133">Transmembrane helix</keyword>
<dbReference type="InterPro" id="IPR003439">
    <property type="entry name" value="ABC_transporter-like_ATP-bd"/>
</dbReference>
<sequence>MPFHLPEQTKALHMSCCSSDCLSISDYINRYKPRFYVVSVFSVLTALSALIPLVVLSQLFRSLPAQSATRIALFLLPAVFLPFLCQGATSVLCHRLAFDVVRDLRRAILNLTQRLPADYTASHRAMLKKLALDDSAEFETAIAHTFPDTIISLVTVVVSLLFLVVISPVMALASVGLLPVAAWAWRQIGRVASGNGRAWHLADVRINQNIMACLEGLMTLKVFNRSPSSLPPLTEALQDVAHLACDMTRRSRWSYVMVFMCVGTNLLLVLPCAIILHMTHGLGLPDCLFSILLGIGLMTPLQRLMFVSGTLPRLRATLERLNALRAESTAQPAALHPSVTVQADRYYDVVFENISLERFENENVLTSFSLTCPAGQVTGIVGASGAGKSTLLQLASGNLKPTSGRVLIGGHDLETLVPQAIGQLICPVFQNPVLLGHSLADNLLLYRPDLAESDITDVLAECDLSGCVKRFGLHGPIGRNGARLSGGERQRLAIARVLVSRAPVILLDEPTAFVDPEREFHIQKALARALEGRTILIVAHRLATVREAAQIAVMEHGHLTALGRHEDLMEKSALYGTYARHQFGDGAMP</sequence>
<dbReference type="Gene3D" id="3.40.50.300">
    <property type="entry name" value="P-loop containing nucleotide triphosphate hydrolases"/>
    <property type="match status" value="1"/>
</dbReference>
<evidence type="ECO:0000259" key="8">
    <source>
        <dbReference type="PROSITE" id="PS50893"/>
    </source>
</evidence>
<evidence type="ECO:0000313" key="11">
    <source>
        <dbReference type="Proteomes" id="UP000075360"/>
    </source>
</evidence>
<dbReference type="SUPFAM" id="SSF52540">
    <property type="entry name" value="P-loop containing nucleoside triphosphate hydrolases"/>
    <property type="match status" value="1"/>
</dbReference>
<organism evidence="10 11">
    <name type="scientific">Acetobacter senegalensis</name>
    <dbReference type="NCBI Taxonomy" id="446692"/>
    <lineage>
        <taxon>Bacteria</taxon>
        <taxon>Pseudomonadati</taxon>
        <taxon>Pseudomonadota</taxon>
        <taxon>Alphaproteobacteria</taxon>
        <taxon>Acetobacterales</taxon>
        <taxon>Acetobacteraceae</taxon>
        <taxon>Acetobacter</taxon>
    </lineage>
</organism>
<evidence type="ECO:0000256" key="6">
    <source>
        <dbReference type="ARBA" id="ARBA00023136"/>
    </source>
</evidence>
<dbReference type="Pfam" id="PF00005">
    <property type="entry name" value="ABC_tran"/>
    <property type="match status" value="1"/>
</dbReference>
<dbReference type="SUPFAM" id="SSF90123">
    <property type="entry name" value="ABC transporter transmembrane region"/>
    <property type="match status" value="1"/>
</dbReference>
<feature type="transmembrane region" description="Helical" evidence="7">
    <location>
        <begin position="35"/>
        <end position="60"/>
    </location>
</feature>
<dbReference type="Pfam" id="PF00664">
    <property type="entry name" value="ABC_membrane"/>
    <property type="match status" value="1"/>
</dbReference>
<feature type="domain" description="ABC transmembrane type-1" evidence="9">
    <location>
        <begin position="40"/>
        <end position="313"/>
    </location>
</feature>
<protein>
    <recommendedName>
        <fullName evidence="12">ABC transporter ATP-binding protein</fullName>
    </recommendedName>
</protein>
<feature type="transmembrane region" description="Helical" evidence="7">
    <location>
        <begin position="72"/>
        <end position="97"/>
    </location>
</feature>
<dbReference type="PROSITE" id="PS00211">
    <property type="entry name" value="ABC_TRANSPORTER_1"/>
    <property type="match status" value="1"/>
</dbReference>
<keyword evidence="4" id="KW-0067">ATP-binding</keyword>
<dbReference type="InterPro" id="IPR027417">
    <property type="entry name" value="P-loop_NTPase"/>
</dbReference>
<dbReference type="GO" id="GO:0005886">
    <property type="term" value="C:plasma membrane"/>
    <property type="evidence" value="ECO:0007669"/>
    <property type="project" value="UniProtKB-SubCell"/>
</dbReference>
<dbReference type="InterPro" id="IPR036640">
    <property type="entry name" value="ABC1_TM_sf"/>
</dbReference>
<dbReference type="PANTHER" id="PTHR43394:SF1">
    <property type="entry name" value="ATP-BINDING CASSETTE SUB-FAMILY B MEMBER 10, MITOCHONDRIAL"/>
    <property type="match status" value="1"/>
</dbReference>
<keyword evidence="2 7" id="KW-0812">Transmembrane</keyword>
<dbReference type="Gene3D" id="1.20.1560.10">
    <property type="entry name" value="ABC transporter type 1, transmembrane domain"/>
    <property type="match status" value="1"/>
</dbReference>
<dbReference type="GO" id="GO:0016887">
    <property type="term" value="F:ATP hydrolysis activity"/>
    <property type="evidence" value="ECO:0007669"/>
    <property type="project" value="InterPro"/>
</dbReference>
<keyword evidence="6 7" id="KW-0472">Membrane</keyword>
<dbReference type="AlphaFoldDB" id="A0A149U091"/>
<dbReference type="EMBL" id="LHZU01000135">
    <property type="protein sequence ID" value="KXV58767.1"/>
    <property type="molecule type" value="Genomic_DNA"/>
</dbReference>
<dbReference type="InterPro" id="IPR017871">
    <property type="entry name" value="ABC_transporter-like_CS"/>
</dbReference>
<accession>A0A149U091</accession>
<dbReference type="PROSITE" id="PS50929">
    <property type="entry name" value="ABC_TM1F"/>
    <property type="match status" value="1"/>
</dbReference>
<dbReference type="Proteomes" id="UP000075360">
    <property type="component" value="Unassembled WGS sequence"/>
</dbReference>
<feature type="domain" description="ABC transporter" evidence="8">
    <location>
        <begin position="349"/>
        <end position="581"/>
    </location>
</feature>
<dbReference type="GO" id="GO:0015421">
    <property type="term" value="F:ABC-type oligopeptide transporter activity"/>
    <property type="evidence" value="ECO:0007669"/>
    <property type="project" value="TreeGrafter"/>
</dbReference>
<evidence type="ECO:0000256" key="5">
    <source>
        <dbReference type="ARBA" id="ARBA00022989"/>
    </source>
</evidence>
<comment type="subcellular location">
    <subcellularLocation>
        <location evidence="1">Cell membrane</location>
        <topology evidence="1">Multi-pass membrane protein</topology>
    </subcellularLocation>
</comment>
<dbReference type="GO" id="GO:0005524">
    <property type="term" value="F:ATP binding"/>
    <property type="evidence" value="ECO:0007669"/>
    <property type="project" value="UniProtKB-KW"/>
</dbReference>
<proteinExistence type="predicted"/>
<feature type="transmembrane region" description="Helical" evidence="7">
    <location>
        <begin position="288"/>
        <end position="306"/>
    </location>
</feature>
<dbReference type="OrthoDB" id="9804259at2"/>
<dbReference type="PATRIC" id="fig|446692.4.peg.1840"/>
<dbReference type="PANTHER" id="PTHR43394">
    <property type="entry name" value="ATP-DEPENDENT PERMEASE MDL1, MITOCHONDRIAL"/>
    <property type="match status" value="1"/>
</dbReference>
<dbReference type="SMART" id="SM00382">
    <property type="entry name" value="AAA"/>
    <property type="match status" value="1"/>
</dbReference>
<evidence type="ECO:0000256" key="1">
    <source>
        <dbReference type="ARBA" id="ARBA00004651"/>
    </source>
</evidence>
<dbReference type="InterPro" id="IPR011527">
    <property type="entry name" value="ABC1_TM_dom"/>
</dbReference>
<feature type="transmembrane region" description="Helical" evidence="7">
    <location>
        <begin position="255"/>
        <end position="276"/>
    </location>
</feature>
<evidence type="ECO:0000256" key="2">
    <source>
        <dbReference type="ARBA" id="ARBA00022692"/>
    </source>
</evidence>
<keyword evidence="3" id="KW-0547">Nucleotide-binding</keyword>
<dbReference type="PROSITE" id="PS50893">
    <property type="entry name" value="ABC_TRANSPORTER_2"/>
    <property type="match status" value="1"/>
</dbReference>